<sequence length="139" mass="15284">MVENIKYQSKTNLILPFKVALMVSNGGRTPETNNHIKSLDKGPQNQIYAYDFRMDNTGKEKSLSDYGVYGIEVIAPGNGIIAQVVDGSFDCEPGDSDRSVGVGNMVIIDHKNGEYSLSCTVYANQGEWSNPDQIRANTF</sequence>
<dbReference type="AlphaFoldDB" id="A0A2M7FNR8"/>
<dbReference type="InterPro" id="IPR011055">
    <property type="entry name" value="Dup_hybrid_motif"/>
</dbReference>
<protein>
    <recommendedName>
        <fullName evidence="3">Peptidase M23 domain-containing protein</fullName>
    </recommendedName>
</protein>
<evidence type="ECO:0000313" key="1">
    <source>
        <dbReference type="EMBL" id="PIW07532.1"/>
    </source>
</evidence>
<comment type="caution">
    <text evidence="1">The sequence shown here is derived from an EMBL/GenBank/DDBJ whole genome shotgun (WGS) entry which is preliminary data.</text>
</comment>
<gene>
    <name evidence="1" type="ORF">COW38_02605</name>
</gene>
<organism evidence="1 2">
    <name type="scientific">Candidatus Collierbacteria bacterium CG17_big_fil_post_rev_8_21_14_2_50_45_7</name>
    <dbReference type="NCBI Taxonomy" id="1974536"/>
    <lineage>
        <taxon>Bacteria</taxon>
        <taxon>Candidatus Collieribacteriota</taxon>
    </lineage>
</organism>
<evidence type="ECO:0008006" key="3">
    <source>
        <dbReference type="Google" id="ProtNLM"/>
    </source>
</evidence>
<name>A0A2M7FNR8_9BACT</name>
<evidence type="ECO:0000313" key="2">
    <source>
        <dbReference type="Proteomes" id="UP000230556"/>
    </source>
</evidence>
<dbReference type="EMBL" id="PFFO01000111">
    <property type="protein sequence ID" value="PIW07532.1"/>
    <property type="molecule type" value="Genomic_DNA"/>
</dbReference>
<dbReference type="Gene3D" id="2.70.70.10">
    <property type="entry name" value="Glucose Permease (Domain IIA)"/>
    <property type="match status" value="1"/>
</dbReference>
<dbReference type="Proteomes" id="UP000230556">
    <property type="component" value="Unassembled WGS sequence"/>
</dbReference>
<proteinExistence type="predicted"/>
<reference evidence="2" key="1">
    <citation type="submission" date="2017-09" db="EMBL/GenBank/DDBJ databases">
        <title>Depth-based differentiation of microbial function through sediment-hosted aquifers and enrichment of novel symbionts in the deep terrestrial subsurface.</title>
        <authorList>
            <person name="Probst A.J."/>
            <person name="Ladd B."/>
            <person name="Jarett J.K."/>
            <person name="Geller-Mcgrath D.E."/>
            <person name="Sieber C.M.K."/>
            <person name="Emerson J.B."/>
            <person name="Anantharaman K."/>
            <person name="Thomas B.C."/>
            <person name="Malmstrom R."/>
            <person name="Stieglmeier M."/>
            <person name="Klingl A."/>
            <person name="Woyke T."/>
            <person name="Ryan C.M."/>
            <person name="Banfield J.F."/>
        </authorList>
    </citation>
    <scope>NUCLEOTIDE SEQUENCE [LARGE SCALE GENOMIC DNA]</scope>
</reference>
<accession>A0A2M7FNR8</accession>